<proteinExistence type="predicted"/>
<keyword evidence="2" id="KW-0808">Transferase</keyword>
<sequence length="280" mass="31521">MRAARLATPADLSDVVQLLNDAADRLADRGVDQWRRGWMTADRMRKMIAKGETFIVEDDGKAVATFSLSTIPDPDFWTPEEQSDPALYLAKLARDKDSQGVGEWALNWALRHAARSGYNRVRLDAWASNHDLHEYYRSRGWRHLRTMLVPGRKSGALFEKCTERETMISTVVRHAPPPDSPSVATDLPTTWYEPRGATVRGVAPFLTEDHAIMIRPGEERGLWHDGQAWRLSAPPGWSDEYAAYVVEWPDLAACRPDAYVIRWAPEAQSLVLAVADSQPS</sequence>
<evidence type="ECO:0000313" key="3">
    <source>
        <dbReference type="Proteomes" id="UP001596540"/>
    </source>
</evidence>
<dbReference type="InterPro" id="IPR000182">
    <property type="entry name" value="GNAT_dom"/>
</dbReference>
<dbReference type="PROSITE" id="PS51186">
    <property type="entry name" value="GNAT"/>
    <property type="match status" value="1"/>
</dbReference>
<gene>
    <name evidence="2" type="ORF">ACFQRF_27400</name>
</gene>
<feature type="domain" description="N-acetyltransferase" evidence="1">
    <location>
        <begin position="2"/>
        <end position="164"/>
    </location>
</feature>
<dbReference type="RefSeq" id="WP_379874339.1">
    <property type="nucleotide sequence ID" value="NZ_JBHTBH010000023.1"/>
</dbReference>
<comment type="caution">
    <text evidence="2">The sequence shown here is derived from an EMBL/GenBank/DDBJ whole genome shotgun (WGS) entry which is preliminary data.</text>
</comment>
<dbReference type="EMBL" id="JBHTBH010000023">
    <property type="protein sequence ID" value="MFC7331476.1"/>
    <property type="molecule type" value="Genomic_DNA"/>
</dbReference>
<reference evidence="3" key="1">
    <citation type="journal article" date="2019" name="Int. J. Syst. Evol. Microbiol.">
        <title>The Global Catalogue of Microorganisms (GCM) 10K type strain sequencing project: providing services to taxonomists for standard genome sequencing and annotation.</title>
        <authorList>
            <consortium name="The Broad Institute Genomics Platform"/>
            <consortium name="The Broad Institute Genome Sequencing Center for Infectious Disease"/>
            <person name="Wu L."/>
            <person name="Ma J."/>
        </authorList>
    </citation>
    <scope>NUCLEOTIDE SEQUENCE [LARGE SCALE GENOMIC DNA]</scope>
    <source>
        <strain evidence="3">CGMCC 4.7382</strain>
    </source>
</reference>
<keyword evidence="2" id="KW-0012">Acyltransferase</keyword>
<dbReference type="Gene3D" id="3.40.630.30">
    <property type="match status" value="1"/>
</dbReference>
<dbReference type="SUPFAM" id="SSF55729">
    <property type="entry name" value="Acyl-CoA N-acyltransferases (Nat)"/>
    <property type="match status" value="1"/>
</dbReference>
<dbReference type="CDD" id="cd04301">
    <property type="entry name" value="NAT_SF"/>
    <property type="match status" value="1"/>
</dbReference>
<organism evidence="2 3">
    <name type="scientific">Marinactinospora rubrisoli</name>
    <dbReference type="NCBI Taxonomy" id="2715399"/>
    <lineage>
        <taxon>Bacteria</taxon>
        <taxon>Bacillati</taxon>
        <taxon>Actinomycetota</taxon>
        <taxon>Actinomycetes</taxon>
        <taxon>Streptosporangiales</taxon>
        <taxon>Nocardiopsidaceae</taxon>
        <taxon>Marinactinospora</taxon>
    </lineage>
</organism>
<keyword evidence="3" id="KW-1185">Reference proteome</keyword>
<accession>A0ABW2KQC6</accession>
<name>A0ABW2KQC6_9ACTN</name>
<dbReference type="Pfam" id="PF00583">
    <property type="entry name" value="Acetyltransf_1"/>
    <property type="match status" value="1"/>
</dbReference>
<dbReference type="GO" id="GO:0016746">
    <property type="term" value="F:acyltransferase activity"/>
    <property type="evidence" value="ECO:0007669"/>
    <property type="project" value="UniProtKB-KW"/>
</dbReference>
<protein>
    <submittedName>
        <fullName evidence="2">GNAT family N-acetyltransferase</fullName>
        <ecNumber evidence="2">2.3.-.-</ecNumber>
    </submittedName>
</protein>
<dbReference type="InterPro" id="IPR016181">
    <property type="entry name" value="Acyl_CoA_acyltransferase"/>
</dbReference>
<dbReference type="EC" id="2.3.-.-" evidence="2"/>
<dbReference type="Proteomes" id="UP001596540">
    <property type="component" value="Unassembled WGS sequence"/>
</dbReference>
<evidence type="ECO:0000313" key="2">
    <source>
        <dbReference type="EMBL" id="MFC7331476.1"/>
    </source>
</evidence>
<evidence type="ECO:0000259" key="1">
    <source>
        <dbReference type="PROSITE" id="PS51186"/>
    </source>
</evidence>